<evidence type="ECO:0000313" key="3">
    <source>
        <dbReference type="EMBL" id="MCO6417600.1"/>
    </source>
</evidence>
<organism evidence="3 4">
    <name type="scientific">Siccirubricoccus soli</name>
    <dbReference type="NCBI Taxonomy" id="2899147"/>
    <lineage>
        <taxon>Bacteria</taxon>
        <taxon>Pseudomonadati</taxon>
        <taxon>Pseudomonadota</taxon>
        <taxon>Alphaproteobacteria</taxon>
        <taxon>Acetobacterales</taxon>
        <taxon>Roseomonadaceae</taxon>
        <taxon>Siccirubricoccus</taxon>
    </lineage>
</organism>
<dbReference type="InterPro" id="IPR003767">
    <property type="entry name" value="Malate/L-lactate_DH-like"/>
</dbReference>
<dbReference type="PANTHER" id="PTHR11091:SF0">
    <property type="entry name" value="MALATE DEHYDROGENASE"/>
    <property type="match status" value="1"/>
</dbReference>
<dbReference type="Gene3D" id="1.10.1530.10">
    <property type="match status" value="1"/>
</dbReference>
<name>A0ABT1D9D1_9PROT</name>
<dbReference type="InterPro" id="IPR043144">
    <property type="entry name" value="Mal/L-sulf/L-lact_DH-like_ah"/>
</dbReference>
<dbReference type="InterPro" id="IPR036111">
    <property type="entry name" value="Mal/L-sulfo/L-lacto_DH-like_sf"/>
</dbReference>
<comment type="similarity">
    <text evidence="1">Belongs to the LDH2/MDH2 oxidoreductase family.</text>
</comment>
<dbReference type="Proteomes" id="UP001523392">
    <property type="component" value="Unassembled WGS sequence"/>
</dbReference>
<dbReference type="SUPFAM" id="SSF89733">
    <property type="entry name" value="L-sulfolactate dehydrogenase-like"/>
    <property type="match status" value="1"/>
</dbReference>
<dbReference type="EMBL" id="JAFIRR010000099">
    <property type="protein sequence ID" value="MCO6417600.1"/>
    <property type="molecule type" value="Genomic_DNA"/>
</dbReference>
<accession>A0ABT1D9D1</accession>
<gene>
    <name evidence="3" type="ORF">JYK14_15730</name>
</gene>
<evidence type="ECO:0000256" key="1">
    <source>
        <dbReference type="ARBA" id="ARBA00006056"/>
    </source>
</evidence>
<dbReference type="Gene3D" id="3.30.1370.60">
    <property type="entry name" value="Hypothetical oxidoreductase yiak, domain 2"/>
    <property type="match status" value="1"/>
</dbReference>
<evidence type="ECO:0000313" key="4">
    <source>
        <dbReference type="Proteomes" id="UP001523392"/>
    </source>
</evidence>
<comment type="caution">
    <text evidence="3">The sequence shown here is derived from an EMBL/GenBank/DDBJ whole genome shotgun (WGS) entry which is preliminary data.</text>
</comment>
<sequence length="361" mass="37454">MDTLPPVLVAADTLESLVASIFRATGCDAAEAGRIAHHLLGANLAGHDSHGVVRVPRYVEWQQAGYVVAGRQAEIVMDGGAFALLDAQFGFGQTVAPQATALGIERAKQHGTAVIALRNAGHVGRIGAYSEQALAEGLISIHFVNVAGSVLVAPFGGTERRFSTAPFSIGIPTDPPVVLDFATSLVAEGKVLVASNGGKPLPEGSLIEPDGTLSSDPHTLYGDYPQVGPRSPGNGLGAIRAFGEHKGSGLALMCELLAGAFTGGGCAGPITARGRIANGMLSIYISPRHFGTEAAFKQAAQDYVAWVKSCRPATPGEEVLAPGEKEAKLRKERLANGVPLQPDTWESIIRCARSLGVTVPN</sequence>
<protein>
    <submittedName>
        <fullName evidence="3">Malate/lactate/ureidoglycolate dehydrogenase</fullName>
    </submittedName>
</protein>
<dbReference type="Pfam" id="PF02615">
    <property type="entry name" value="Ldh_2"/>
    <property type="match status" value="1"/>
</dbReference>
<keyword evidence="2" id="KW-0560">Oxidoreductase</keyword>
<dbReference type="InterPro" id="IPR043143">
    <property type="entry name" value="Mal/L-sulf/L-lact_DH-like_NADP"/>
</dbReference>
<dbReference type="RefSeq" id="WP_252954238.1">
    <property type="nucleotide sequence ID" value="NZ_JAFIRR010000099.1"/>
</dbReference>
<dbReference type="PANTHER" id="PTHR11091">
    <property type="entry name" value="OXIDOREDUCTASE-RELATED"/>
    <property type="match status" value="1"/>
</dbReference>
<dbReference type="NCBIfam" id="NF007504">
    <property type="entry name" value="PRK10098.1"/>
    <property type="match status" value="1"/>
</dbReference>
<reference evidence="3 4" key="1">
    <citation type="submission" date="2021-12" db="EMBL/GenBank/DDBJ databases">
        <title>Siccirubricoccus leaddurans sp. nov., a high concentration Zn2+ tolerance bacterium.</title>
        <authorList>
            <person name="Cao Y."/>
        </authorList>
    </citation>
    <scope>NUCLEOTIDE SEQUENCE [LARGE SCALE GENOMIC DNA]</scope>
    <source>
        <strain evidence="3 4">KC 17139</strain>
    </source>
</reference>
<proteinExistence type="inferred from homology"/>
<evidence type="ECO:0000256" key="2">
    <source>
        <dbReference type="ARBA" id="ARBA00023002"/>
    </source>
</evidence>
<keyword evidence="4" id="KW-1185">Reference proteome</keyword>